<name>A0A9X8R8E6_9BACI</name>
<dbReference type="Proteomes" id="UP000185829">
    <property type="component" value="Unassembled WGS sequence"/>
</dbReference>
<dbReference type="AlphaFoldDB" id="A0A9X8R8E6"/>
<evidence type="ECO:0000313" key="2">
    <source>
        <dbReference type="Proteomes" id="UP000185829"/>
    </source>
</evidence>
<gene>
    <name evidence="1" type="ORF">SAMN05878482_102839</name>
</gene>
<dbReference type="RefSeq" id="WP_179086048.1">
    <property type="nucleotide sequence ID" value="NZ_FTMX01000002.1"/>
</dbReference>
<accession>A0A9X8R8E6</accession>
<reference evidence="1 2" key="1">
    <citation type="submission" date="2017-01" db="EMBL/GenBank/DDBJ databases">
        <authorList>
            <person name="Varghese N."/>
            <person name="Submissions S."/>
        </authorList>
    </citation>
    <scope>NUCLEOTIDE SEQUENCE [LARGE SCALE GENOMIC DNA]</scope>
    <source>
        <strain evidence="1 2">RUG2-6</strain>
    </source>
</reference>
<dbReference type="EMBL" id="FTMX01000002">
    <property type="protein sequence ID" value="SIR04111.1"/>
    <property type="molecule type" value="Genomic_DNA"/>
</dbReference>
<protein>
    <submittedName>
        <fullName evidence="1">Uncharacterized protein</fullName>
    </submittedName>
</protein>
<evidence type="ECO:0000313" key="1">
    <source>
        <dbReference type="EMBL" id="SIR04111.1"/>
    </source>
</evidence>
<organism evidence="1 2">
    <name type="scientific">Peribacillus simplex</name>
    <dbReference type="NCBI Taxonomy" id="1478"/>
    <lineage>
        <taxon>Bacteria</taxon>
        <taxon>Bacillati</taxon>
        <taxon>Bacillota</taxon>
        <taxon>Bacilli</taxon>
        <taxon>Bacillales</taxon>
        <taxon>Bacillaceae</taxon>
        <taxon>Peribacillus</taxon>
    </lineage>
</organism>
<proteinExistence type="predicted"/>
<comment type="caution">
    <text evidence="1">The sequence shown here is derived from an EMBL/GenBank/DDBJ whole genome shotgun (WGS) entry which is preliminary data.</text>
</comment>
<sequence>MWVITVYSEKNNTTMFEFAEEKEAKEAFDKIKGCKILSEVVYFSDYCSTLVTT</sequence>